<name>A0A1E7FYC0_9STRA</name>
<evidence type="ECO:0000313" key="3">
    <source>
        <dbReference type="Proteomes" id="UP000095751"/>
    </source>
</evidence>
<accession>A0A1E7FYC0</accession>
<dbReference type="InParanoid" id="A0A1E7FYC0"/>
<protein>
    <submittedName>
        <fullName evidence="2">Uncharacterized protein</fullName>
    </submittedName>
</protein>
<dbReference type="EMBL" id="KV784353">
    <property type="protein sequence ID" value="OEU23149.1"/>
    <property type="molecule type" value="Genomic_DNA"/>
</dbReference>
<keyword evidence="3" id="KW-1185">Reference proteome</keyword>
<reference evidence="2 3" key="1">
    <citation type="submission" date="2016-09" db="EMBL/GenBank/DDBJ databases">
        <title>Extensive genetic diversity and differential bi-allelic expression allows diatom success in the polar Southern Ocean.</title>
        <authorList>
            <consortium name="DOE Joint Genome Institute"/>
            <person name="Mock T."/>
            <person name="Otillar R.P."/>
            <person name="Strauss J."/>
            <person name="Dupont C."/>
            <person name="Frickenhaus S."/>
            <person name="Maumus F."/>
            <person name="Mcmullan M."/>
            <person name="Sanges R."/>
            <person name="Schmutz J."/>
            <person name="Toseland A."/>
            <person name="Valas R."/>
            <person name="Veluchamy A."/>
            <person name="Ward B.J."/>
            <person name="Allen A."/>
            <person name="Barry K."/>
            <person name="Falciatore A."/>
            <person name="Ferrante M."/>
            <person name="Fortunato A.E."/>
            <person name="Gloeckner G."/>
            <person name="Gruber A."/>
            <person name="Hipkin R."/>
            <person name="Janech M."/>
            <person name="Kroth P."/>
            <person name="Leese F."/>
            <person name="Lindquist E."/>
            <person name="Lyon B.R."/>
            <person name="Martin J."/>
            <person name="Mayer C."/>
            <person name="Parker M."/>
            <person name="Quesneville H."/>
            <person name="Raymond J."/>
            <person name="Uhlig C."/>
            <person name="Valentin K.U."/>
            <person name="Worden A.Z."/>
            <person name="Armbrust E.V."/>
            <person name="Bowler C."/>
            <person name="Green B."/>
            <person name="Moulton V."/>
            <person name="Van Oosterhout C."/>
            <person name="Grigoriev I."/>
        </authorList>
    </citation>
    <scope>NUCLEOTIDE SEQUENCE [LARGE SCALE GENOMIC DNA]</scope>
    <source>
        <strain evidence="2 3">CCMP1102</strain>
    </source>
</reference>
<evidence type="ECO:0000256" key="1">
    <source>
        <dbReference type="SAM" id="MobiDB-lite"/>
    </source>
</evidence>
<dbReference type="AlphaFoldDB" id="A0A1E7FYC0"/>
<evidence type="ECO:0000313" key="2">
    <source>
        <dbReference type="EMBL" id="OEU23149.1"/>
    </source>
</evidence>
<feature type="region of interest" description="Disordered" evidence="1">
    <location>
        <begin position="122"/>
        <end position="142"/>
    </location>
</feature>
<organism evidence="2 3">
    <name type="scientific">Fragilariopsis cylindrus CCMP1102</name>
    <dbReference type="NCBI Taxonomy" id="635003"/>
    <lineage>
        <taxon>Eukaryota</taxon>
        <taxon>Sar</taxon>
        <taxon>Stramenopiles</taxon>
        <taxon>Ochrophyta</taxon>
        <taxon>Bacillariophyta</taxon>
        <taxon>Bacillariophyceae</taxon>
        <taxon>Bacillariophycidae</taxon>
        <taxon>Bacillariales</taxon>
        <taxon>Bacillariaceae</taxon>
        <taxon>Fragilariopsis</taxon>
    </lineage>
</organism>
<dbReference type="Proteomes" id="UP000095751">
    <property type="component" value="Unassembled WGS sequence"/>
</dbReference>
<sequence length="142" mass="16184">MRDGIVLLDMFSVQENHILLANKNHTIADSMTNILYAAEIVVGKDTPPDYVHEYGKEEGKTSSLLARLTRLIWHTGKLLVIPDSGFCVIQERFICRCSHKEKKILAFIHTRGLSIEMMQNTCDDEDDGVQDSNNEPRRSPRQ</sequence>
<proteinExistence type="predicted"/>
<dbReference type="KEGG" id="fcy:FRACYDRAFT_233318"/>
<gene>
    <name evidence="2" type="ORF">FRACYDRAFT_233318</name>
</gene>